<comment type="caution">
    <text evidence="2">The sequence shown here is derived from an EMBL/GenBank/DDBJ whole genome shotgun (WGS) entry which is preliminary data.</text>
</comment>
<keyword evidence="1" id="KW-0472">Membrane</keyword>
<keyword evidence="3" id="KW-1185">Reference proteome</keyword>
<gene>
    <name evidence="2" type="ORF">PoB_003393300</name>
</gene>
<dbReference type="Proteomes" id="UP000735302">
    <property type="component" value="Unassembled WGS sequence"/>
</dbReference>
<keyword evidence="1" id="KW-1133">Transmembrane helix</keyword>
<evidence type="ECO:0000313" key="2">
    <source>
        <dbReference type="EMBL" id="GFO07428.1"/>
    </source>
</evidence>
<keyword evidence="1" id="KW-0812">Transmembrane</keyword>
<dbReference type="AlphaFoldDB" id="A0AAV4AKW1"/>
<evidence type="ECO:0000256" key="1">
    <source>
        <dbReference type="SAM" id="Phobius"/>
    </source>
</evidence>
<proteinExistence type="predicted"/>
<evidence type="ECO:0000313" key="3">
    <source>
        <dbReference type="Proteomes" id="UP000735302"/>
    </source>
</evidence>
<organism evidence="2 3">
    <name type="scientific">Plakobranchus ocellatus</name>
    <dbReference type="NCBI Taxonomy" id="259542"/>
    <lineage>
        <taxon>Eukaryota</taxon>
        <taxon>Metazoa</taxon>
        <taxon>Spiralia</taxon>
        <taxon>Lophotrochozoa</taxon>
        <taxon>Mollusca</taxon>
        <taxon>Gastropoda</taxon>
        <taxon>Heterobranchia</taxon>
        <taxon>Euthyneura</taxon>
        <taxon>Panpulmonata</taxon>
        <taxon>Sacoglossa</taxon>
        <taxon>Placobranchoidea</taxon>
        <taxon>Plakobranchidae</taxon>
        <taxon>Plakobranchus</taxon>
    </lineage>
</organism>
<reference evidence="2 3" key="1">
    <citation type="journal article" date="2021" name="Elife">
        <title>Chloroplast acquisition without the gene transfer in kleptoplastic sea slugs, Plakobranchus ocellatus.</title>
        <authorList>
            <person name="Maeda T."/>
            <person name="Takahashi S."/>
            <person name="Yoshida T."/>
            <person name="Shimamura S."/>
            <person name="Takaki Y."/>
            <person name="Nagai Y."/>
            <person name="Toyoda A."/>
            <person name="Suzuki Y."/>
            <person name="Arimoto A."/>
            <person name="Ishii H."/>
            <person name="Satoh N."/>
            <person name="Nishiyama T."/>
            <person name="Hasebe M."/>
            <person name="Maruyama T."/>
            <person name="Minagawa J."/>
            <person name="Obokata J."/>
            <person name="Shigenobu S."/>
        </authorList>
    </citation>
    <scope>NUCLEOTIDE SEQUENCE [LARGE SCALE GENOMIC DNA]</scope>
</reference>
<protein>
    <submittedName>
        <fullName evidence="2">Uncharacterized protein</fullName>
    </submittedName>
</protein>
<dbReference type="EMBL" id="BLXT01003865">
    <property type="protein sequence ID" value="GFO07428.1"/>
    <property type="molecule type" value="Genomic_DNA"/>
</dbReference>
<accession>A0AAV4AKW1</accession>
<name>A0AAV4AKW1_9GAST</name>
<feature type="transmembrane region" description="Helical" evidence="1">
    <location>
        <begin position="6"/>
        <end position="35"/>
    </location>
</feature>
<sequence>MVMLEVLVVVMVVLVVMVIVLAMVVVVTAVMVMIVEVVVMAAAYNAGWIGVRPNSDNDGYRNGTGDEGGDGCGTSSDVSASGYNGNGDSKVIILRFVWVDCDIVIGNGNSTGYGDG</sequence>